<evidence type="ECO:0000313" key="1">
    <source>
        <dbReference type="EMBL" id="SBO96024.1"/>
    </source>
</evidence>
<sequence length="643" mass="69246">MDRFVAAMDRACADLAEQTQAIRAELTRLGTGTLTLAPFVEIERWTRGQVPRLRARNATIRERVPGWDPGIVTYDEATMPYATPQESRREGAAMGVLYRQHVLAAKLGMTSPRPNDAVPRFRELLLRILAHKDDPDFAAAFFGELGTGGTMALPKDLLSLFGPAAAGIPMRVEEKRILGGFSRMFAAASIAVPGDSRFSKVMGDVERGGGSVDAGALSWLVSAGGFPTQWLTVVARRHLGGGGGRADVAGRFLSALSRDAVAARAVVEDLAGLSVLVAGDLEASDAFGRVLAAASGVYDEVDGAHGVEAAGFAFRVITEGPGLVRNEVVRRYFAEIAGAYATEFAASAAFLDPDSQHPSRLGGFDDKLVGTTPMFRLSLADSYQFMKTFADTDAHMEPFNRGMASLTQRLFEAGVRADRHLLAFPPPDRLQRQTAIEQVFARLGTVAGMQFAAMKAVRGTADLRDREEVDRFGQALDKGMDTGMLFLPAAGGLPAAAGWMVLSWGLKDGVAAAMEPELRMPDVNRQELDQARATLYEIAAGLIAHGYTSQDAPVVFKRPTDPLIVDEEGRLRPHVQINGNPRAMRAFLLWLKENGSVDDQADRRTLGKVAATASTRFSGDRENVENFLATVDPDLKKVLIGEG</sequence>
<proteinExistence type="predicted"/>
<name>A0A1M4EB51_9ACTN</name>
<reference evidence="1" key="1">
    <citation type="submission" date="2016-04" db="EMBL/GenBank/DDBJ databases">
        <authorList>
            <person name="Evans L.H."/>
            <person name="Alamgir A."/>
            <person name="Owens N."/>
            <person name="Weber N.D."/>
            <person name="Virtaneva K."/>
            <person name="Barbian K."/>
            <person name="Babar A."/>
            <person name="Rosenke K."/>
        </authorList>
    </citation>
    <scope>NUCLEOTIDE SEQUENCE</scope>
    <source>
        <strain evidence="1">Nono1</strain>
    </source>
</reference>
<protein>
    <submittedName>
        <fullName evidence="1">Uncharacterized protein</fullName>
    </submittedName>
</protein>
<dbReference type="RefSeq" id="WP_225275359.1">
    <property type="nucleotide sequence ID" value="NZ_CP084058.1"/>
</dbReference>
<organism evidence="1">
    <name type="scientific">Nonomuraea gerenzanensis</name>
    <dbReference type="NCBI Taxonomy" id="93944"/>
    <lineage>
        <taxon>Bacteria</taxon>
        <taxon>Bacillati</taxon>
        <taxon>Actinomycetota</taxon>
        <taxon>Actinomycetes</taxon>
        <taxon>Streptosporangiales</taxon>
        <taxon>Streptosporangiaceae</taxon>
        <taxon>Nonomuraea</taxon>
    </lineage>
</organism>
<dbReference type="EMBL" id="LT559118">
    <property type="protein sequence ID" value="SBO96024.1"/>
    <property type="molecule type" value="Genomic_DNA"/>
</dbReference>
<accession>A0A1M4EB51</accession>
<gene>
    <name evidence="1" type="ORF">BN4615_P5540</name>
</gene>
<dbReference type="AlphaFoldDB" id="A0A1M4EB51"/>